<keyword evidence="3" id="KW-0963">Cytoplasm</keyword>
<proteinExistence type="inferred from homology"/>
<comment type="subcellular location">
    <subcellularLocation>
        <location evidence="3">Cytoplasm</location>
    </subcellularLocation>
</comment>
<dbReference type="CDD" id="cd00446">
    <property type="entry name" value="GrpE"/>
    <property type="match status" value="1"/>
</dbReference>
<evidence type="ECO:0000256" key="1">
    <source>
        <dbReference type="ARBA" id="ARBA00009054"/>
    </source>
</evidence>
<dbReference type="Gene3D" id="2.30.22.10">
    <property type="entry name" value="Head domain of nucleotide exchange factor GrpE"/>
    <property type="match status" value="1"/>
</dbReference>
<dbReference type="OrthoDB" id="9789811at2"/>
<dbReference type="GO" id="GO:0005737">
    <property type="term" value="C:cytoplasm"/>
    <property type="evidence" value="ECO:0007669"/>
    <property type="project" value="UniProtKB-SubCell"/>
</dbReference>
<protein>
    <recommendedName>
        <fullName evidence="3">Protein GrpE</fullName>
    </recommendedName>
    <alternativeName>
        <fullName evidence="3">HSP-70 cofactor</fullName>
    </alternativeName>
</protein>
<evidence type="ECO:0000256" key="4">
    <source>
        <dbReference type="RuleBase" id="RU004478"/>
    </source>
</evidence>
<dbReference type="STRING" id="1122189.SAMN02745165_03271"/>
<evidence type="ECO:0000313" key="7">
    <source>
        <dbReference type="Proteomes" id="UP000184171"/>
    </source>
</evidence>
<dbReference type="InterPro" id="IPR000740">
    <property type="entry name" value="GrpE"/>
</dbReference>
<dbReference type="Pfam" id="PF01025">
    <property type="entry name" value="GrpE"/>
    <property type="match status" value="1"/>
</dbReference>
<dbReference type="Gene3D" id="3.90.20.20">
    <property type="match status" value="1"/>
</dbReference>
<dbReference type="SUPFAM" id="SSF58014">
    <property type="entry name" value="Coiled-coil domain of nucleotide exchange factor GrpE"/>
    <property type="match status" value="1"/>
</dbReference>
<gene>
    <name evidence="3" type="primary">grpE</name>
    <name evidence="6" type="ORF">SAMN02745165_03271</name>
</gene>
<dbReference type="GO" id="GO:0006457">
    <property type="term" value="P:protein folding"/>
    <property type="evidence" value="ECO:0007669"/>
    <property type="project" value="InterPro"/>
</dbReference>
<evidence type="ECO:0000313" key="6">
    <source>
        <dbReference type="EMBL" id="SHJ82528.1"/>
    </source>
</evidence>
<dbReference type="PANTHER" id="PTHR21237">
    <property type="entry name" value="GRPE PROTEIN"/>
    <property type="match status" value="1"/>
</dbReference>
<dbReference type="RefSeq" id="WP_072909807.1">
    <property type="nucleotide sequence ID" value="NZ_FQZT01000018.1"/>
</dbReference>
<dbReference type="GO" id="GO:0051082">
    <property type="term" value="F:unfolded protein binding"/>
    <property type="evidence" value="ECO:0007669"/>
    <property type="project" value="TreeGrafter"/>
</dbReference>
<dbReference type="Proteomes" id="UP000184171">
    <property type="component" value="Unassembled WGS sequence"/>
</dbReference>
<comment type="subunit">
    <text evidence="3">Homodimer.</text>
</comment>
<dbReference type="PANTHER" id="PTHR21237:SF23">
    <property type="entry name" value="GRPE PROTEIN HOMOLOG, MITOCHONDRIAL"/>
    <property type="match status" value="1"/>
</dbReference>
<feature type="region of interest" description="Disordered" evidence="5">
    <location>
        <begin position="1"/>
        <end position="24"/>
    </location>
</feature>
<sequence length="166" mass="18758">MDTGEKINLTPSRDSKSPTDTEQALDGVNWKERYLRLLADLENTKARLSRTSTQEVQANKEALLKDFLPVADGLDLALMHVSVEEDSRNILQGLKMNRDLLQQIFRKHDVEELEALAQPFDPNLHESLGMVQYPGIPPNTVVRVEQKGYLINGKLLRPAKVIISSR</sequence>
<dbReference type="InterPro" id="IPR009012">
    <property type="entry name" value="GrpE_head"/>
</dbReference>
<keyword evidence="2 3" id="KW-0143">Chaperone</keyword>
<dbReference type="AlphaFoldDB" id="A0A1M6MGF1"/>
<comment type="function">
    <text evidence="3">Participates actively in the response to hyperosmotic and heat shock by preventing the aggregation of stress-denatured proteins, in association with DnaK and GrpE. It is the nucleotide exchange factor for DnaK and may function as a thermosensor. Unfolded proteins bind initially to DnaJ; upon interaction with the DnaJ-bound protein, DnaK hydrolyzes its bound ATP, resulting in the formation of a stable complex. GrpE releases ADP from DnaK; ATP binding to DnaK triggers the release of the substrate protein, thus completing the reaction cycle. Several rounds of ATP-dependent interactions between DnaJ, DnaK and GrpE are required for fully efficient folding.</text>
</comment>
<dbReference type="SUPFAM" id="SSF51064">
    <property type="entry name" value="Head domain of nucleotide exchange factor GrpE"/>
    <property type="match status" value="1"/>
</dbReference>
<comment type="similarity">
    <text evidence="1 3 4">Belongs to the GrpE family.</text>
</comment>
<evidence type="ECO:0000256" key="2">
    <source>
        <dbReference type="ARBA" id="ARBA00023186"/>
    </source>
</evidence>
<keyword evidence="3" id="KW-0346">Stress response</keyword>
<evidence type="ECO:0000256" key="3">
    <source>
        <dbReference type="HAMAP-Rule" id="MF_01151"/>
    </source>
</evidence>
<dbReference type="GO" id="GO:0000774">
    <property type="term" value="F:adenyl-nucleotide exchange factor activity"/>
    <property type="evidence" value="ECO:0007669"/>
    <property type="project" value="InterPro"/>
</dbReference>
<organism evidence="6 7">
    <name type="scientific">Malonomonas rubra DSM 5091</name>
    <dbReference type="NCBI Taxonomy" id="1122189"/>
    <lineage>
        <taxon>Bacteria</taxon>
        <taxon>Pseudomonadati</taxon>
        <taxon>Thermodesulfobacteriota</taxon>
        <taxon>Desulfuromonadia</taxon>
        <taxon>Desulfuromonadales</taxon>
        <taxon>Geopsychrobacteraceae</taxon>
        <taxon>Malonomonas</taxon>
    </lineage>
</organism>
<reference evidence="6 7" key="1">
    <citation type="submission" date="2016-11" db="EMBL/GenBank/DDBJ databases">
        <authorList>
            <person name="Jaros S."/>
            <person name="Januszkiewicz K."/>
            <person name="Wedrychowicz H."/>
        </authorList>
    </citation>
    <scope>NUCLEOTIDE SEQUENCE [LARGE SCALE GENOMIC DNA]</scope>
    <source>
        <strain evidence="6 7">DSM 5091</strain>
    </source>
</reference>
<dbReference type="EMBL" id="FQZT01000018">
    <property type="protein sequence ID" value="SHJ82528.1"/>
    <property type="molecule type" value="Genomic_DNA"/>
</dbReference>
<dbReference type="PRINTS" id="PR00773">
    <property type="entry name" value="GRPEPROTEIN"/>
</dbReference>
<keyword evidence="7" id="KW-1185">Reference proteome</keyword>
<name>A0A1M6MGF1_MALRU</name>
<dbReference type="GO" id="GO:0051087">
    <property type="term" value="F:protein-folding chaperone binding"/>
    <property type="evidence" value="ECO:0007669"/>
    <property type="project" value="InterPro"/>
</dbReference>
<accession>A0A1M6MGF1</accession>
<dbReference type="HAMAP" id="MF_01151">
    <property type="entry name" value="GrpE"/>
    <property type="match status" value="1"/>
</dbReference>
<dbReference type="GO" id="GO:0042803">
    <property type="term" value="F:protein homodimerization activity"/>
    <property type="evidence" value="ECO:0007669"/>
    <property type="project" value="InterPro"/>
</dbReference>
<evidence type="ECO:0000256" key="5">
    <source>
        <dbReference type="SAM" id="MobiDB-lite"/>
    </source>
</evidence>
<dbReference type="InterPro" id="IPR013805">
    <property type="entry name" value="GrpE_CC"/>
</dbReference>